<evidence type="ECO:0000313" key="3">
    <source>
        <dbReference type="Proteomes" id="UP000676336"/>
    </source>
</evidence>
<gene>
    <name evidence="2" type="ORF">SMN809_LOCUS59344</name>
</gene>
<accession>A0A8S3E0N7</accession>
<evidence type="ECO:0000313" key="2">
    <source>
        <dbReference type="EMBL" id="CAF5053338.1"/>
    </source>
</evidence>
<dbReference type="AlphaFoldDB" id="A0A8S3E0N7"/>
<protein>
    <submittedName>
        <fullName evidence="2">Uncharacterized protein</fullName>
    </submittedName>
</protein>
<sequence>NYFIEFLQILVKLLFKEDENRSNNDDTNTNDDDDKQQQQQLTSDQHDMEINHTESIVIDEDIEQAYDTKLTDIP</sequence>
<feature type="region of interest" description="Disordered" evidence="1">
    <location>
        <begin position="18"/>
        <end position="52"/>
    </location>
</feature>
<feature type="non-terminal residue" evidence="2">
    <location>
        <position position="1"/>
    </location>
</feature>
<dbReference type="Proteomes" id="UP000676336">
    <property type="component" value="Unassembled WGS sequence"/>
</dbReference>
<dbReference type="EMBL" id="CAJOBI010226032">
    <property type="protein sequence ID" value="CAF5053338.1"/>
    <property type="molecule type" value="Genomic_DNA"/>
</dbReference>
<proteinExistence type="predicted"/>
<comment type="caution">
    <text evidence="2">The sequence shown here is derived from an EMBL/GenBank/DDBJ whole genome shotgun (WGS) entry which is preliminary data.</text>
</comment>
<evidence type="ECO:0000256" key="1">
    <source>
        <dbReference type="SAM" id="MobiDB-lite"/>
    </source>
</evidence>
<name>A0A8S3E0N7_9BILA</name>
<organism evidence="2 3">
    <name type="scientific">Rotaria magnacalcarata</name>
    <dbReference type="NCBI Taxonomy" id="392030"/>
    <lineage>
        <taxon>Eukaryota</taxon>
        <taxon>Metazoa</taxon>
        <taxon>Spiralia</taxon>
        <taxon>Gnathifera</taxon>
        <taxon>Rotifera</taxon>
        <taxon>Eurotatoria</taxon>
        <taxon>Bdelloidea</taxon>
        <taxon>Philodinida</taxon>
        <taxon>Philodinidae</taxon>
        <taxon>Rotaria</taxon>
    </lineage>
</organism>
<reference evidence="2" key="1">
    <citation type="submission" date="2021-02" db="EMBL/GenBank/DDBJ databases">
        <authorList>
            <person name="Nowell W R."/>
        </authorList>
    </citation>
    <scope>NUCLEOTIDE SEQUENCE</scope>
</reference>
<feature type="non-terminal residue" evidence="2">
    <location>
        <position position="74"/>
    </location>
</feature>